<evidence type="ECO:0000256" key="4">
    <source>
        <dbReference type="PROSITE-ProRule" id="PRU00335"/>
    </source>
</evidence>
<dbReference type="PANTHER" id="PTHR30055">
    <property type="entry name" value="HTH-TYPE TRANSCRIPTIONAL REGULATOR RUTR"/>
    <property type="match status" value="1"/>
</dbReference>
<dbReference type="PANTHER" id="PTHR30055:SF234">
    <property type="entry name" value="HTH-TYPE TRANSCRIPTIONAL REGULATOR BETI"/>
    <property type="match status" value="1"/>
</dbReference>
<evidence type="ECO:0000256" key="1">
    <source>
        <dbReference type="ARBA" id="ARBA00023015"/>
    </source>
</evidence>
<keyword evidence="1" id="KW-0805">Transcription regulation</keyword>
<evidence type="ECO:0000256" key="3">
    <source>
        <dbReference type="ARBA" id="ARBA00023163"/>
    </source>
</evidence>
<dbReference type="Gene3D" id="1.10.357.10">
    <property type="entry name" value="Tetracycline Repressor, domain 2"/>
    <property type="match status" value="1"/>
</dbReference>
<dbReference type="Pfam" id="PF00440">
    <property type="entry name" value="TetR_N"/>
    <property type="match status" value="1"/>
</dbReference>
<dbReference type="EMBL" id="WEGH01000003">
    <property type="protein sequence ID" value="MQY06410.1"/>
    <property type="molecule type" value="Genomic_DNA"/>
</dbReference>
<dbReference type="OrthoDB" id="3296001at2"/>
<dbReference type="GO" id="GO:0003700">
    <property type="term" value="F:DNA-binding transcription factor activity"/>
    <property type="evidence" value="ECO:0007669"/>
    <property type="project" value="TreeGrafter"/>
</dbReference>
<dbReference type="SUPFAM" id="SSF46689">
    <property type="entry name" value="Homeodomain-like"/>
    <property type="match status" value="1"/>
</dbReference>
<organism evidence="7 8">
    <name type="scientific">Actinomadura macrotermitis</name>
    <dbReference type="NCBI Taxonomy" id="2585200"/>
    <lineage>
        <taxon>Bacteria</taxon>
        <taxon>Bacillati</taxon>
        <taxon>Actinomycetota</taxon>
        <taxon>Actinomycetes</taxon>
        <taxon>Streptosporangiales</taxon>
        <taxon>Thermomonosporaceae</taxon>
        <taxon>Actinomadura</taxon>
    </lineage>
</organism>
<gene>
    <name evidence="7" type="ORF">ACRB68_44980</name>
</gene>
<dbReference type="InterPro" id="IPR041347">
    <property type="entry name" value="MftR_C"/>
</dbReference>
<dbReference type="InterPro" id="IPR050109">
    <property type="entry name" value="HTH-type_TetR-like_transc_reg"/>
</dbReference>
<dbReference type="PROSITE" id="PS01081">
    <property type="entry name" value="HTH_TETR_1"/>
    <property type="match status" value="1"/>
</dbReference>
<keyword evidence="2 4" id="KW-0238">DNA-binding</keyword>
<dbReference type="AlphaFoldDB" id="A0A7K0BZ11"/>
<dbReference type="PROSITE" id="PS50977">
    <property type="entry name" value="HTH_TETR_2"/>
    <property type="match status" value="1"/>
</dbReference>
<sequence length="224" mass="24714">MTAVRPPSPAASGAGERPGRALAGLRERKKQRTRMALIDAALDLFLAKGYEATTIDEIVAAVEVSQRTFFRYFATKEDVVTGFLAEFDQVLAEALTERPPGEPPFTALFESLRVMVRTIAESGPADIERFRRVRQVIEATPALVAAQMARYSASEKVLATEIARRQGVDPETDLRPQIIVGFHGAAARVAFEDCARRDIWDPATVAAQVERTVGLARQTMRDWI</sequence>
<evidence type="ECO:0000313" key="8">
    <source>
        <dbReference type="Proteomes" id="UP000487268"/>
    </source>
</evidence>
<keyword evidence="8" id="KW-1185">Reference proteome</keyword>
<feature type="region of interest" description="Disordered" evidence="5">
    <location>
        <begin position="1"/>
        <end position="23"/>
    </location>
</feature>
<name>A0A7K0BZ11_9ACTN</name>
<dbReference type="RefSeq" id="WP_153535640.1">
    <property type="nucleotide sequence ID" value="NZ_WEGH01000003.1"/>
</dbReference>
<evidence type="ECO:0000256" key="2">
    <source>
        <dbReference type="ARBA" id="ARBA00023125"/>
    </source>
</evidence>
<evidence type="ECO:0000256" key="5">
    <source>
        <dbReference type="SAM" id="MobiDB-lite"/>
    </source>
</evidence>
<proteinExistence type="predicted"/>
<comment type="caution">
    <text evidence="7">The sequence shown here is derived from an EMBL/GenBank/DDBJ whole genome shotgun (WGS) entry which is preliminary data.</text>
</comment>
<dbReference type="InterPro" id="IPR023772">
    <property type="entry name" value="DNA-bd_HTH_TetR-type_CS"/>
</dbReference>
<evidence type="ECO:0000313" key="7">
    <source>
        <dbReference type="EMBL" id="MQY06410.1"/>
    </source>
</evidence>
<dbReference type="PRINTS" id="PR00455">
    <property type="entry name" value="HTHTETR"/>
</dbReference>
<dbReference type="Gene3D" id="1.10.10.60">
    <property type="entry name" value="Homeodomain-like"/>
    <property type="match status" value="1"/>
</dbReference>
<protein>
    <recommendedName>
        <fullName evidence="6">HTH tetR-type domain-containing protein</fullName>
    </recommendedName>
</protein>
<feature type="domain" description="HTH tetR-type" evidence="6">
    <location>
        <begin position="31"/>
        <end position="91"/>
    </location>
</feature>
<dbReference type="InterPro" id="IPR001647">
    <property type="entry name" value="HTH_TetR"/>
</dbReference>
<evidence type="ECO:0000259" key="6">
    <source>
        <dbReference type="PROSITE" id="PS50977"/>
    </source>
</evidence>
<accession>A0A7K0BZ11</accession>
<dbReference type="GO" id="GO:0000976">
    <property type="term" value="F:transcription cis-regulatory region binding"/>
    <property type="evidence" value="ECO:0007669"/>
    <property type="project" value="TreeGrafter"/>
</dbReference>
<feature type="DNA-binding region" description="H-T-H motif" evidence="4">
    <location>
        <begin position="54"/>
        <end position="73"/>
    </location>
</feature>
<reference evidence="7 8" key="1">
    <citation type="submission" date="2019-10" db="EMBL/GenBank/DDBJ databases">
        <title>Actinomadura rubteroloni sp. nov. and Actinomadura macrotermitis sp. nov., isolated from the gut of fungus growing-termite Macrotermes natalensis.</title>
        <authorList>
            <person name="Benndorf R."/>
            <person name="Martin K."/>
            <person name="Kuefner M."/>
            <person name="De Beer W."/>
            <person name="Kaster A.-K."/>
            <person name="Vollmers J."/>
            <person name="Poulsen M."/>
            <person name="Beemelmanns C."/>
        </authorList>
    </citation>
    <scope>NUCLEOTIDE SEQUENCE [LARGE SCALE GENOMIC DNA]</scope>
    <source>
        <strain evidence="7 8">RB68</strain>
    </source>
</reference>
<keyword evidence="3" id="KW-0804">Transcription</keyword>
<dbReference type="Proteomes" id="UP000487268">
    <property type="component" value="Unassembled WGS sequence"/>
</dbReference>
<dbReference type="Pfam" id="PF17754">
    <property type="entry name" value="TetR_C_14"/>
    <property type="match status" value="1"/>
</dbReference>
<dbReference type="InterPro" id="IPR009057">
    <property type="entry name" value="Homeodomain-like_sf"/>
</dbReference>